<accession>A0A835THE2</accession>
<dbReference type="AlphaFoldDB" id="A0A835THE2"/>
<keyword evidence="1" id="KW-0472">Membrane</keyword>
<dbReference type="EMBL" id="JADGMS010000002">
    <property type="protein sequence ID" value="KAF9688020.1"/>
    <property type="molecule type" value="Genomic_DNA"/>
</dbReference>
<organism evidence="2 3">
    <name type="scientific">Salix dunnii</name>
    <dbReference type="NCBI Taxonomy" id="1413687"/>
    <lineage>
        <taxon>Eukaryota</taxon>
        <taxon>Viridiplantae</taxon>
        <taxon>Streptophyta</taxon>
        <taxon>Embryophyta</taxon>
        <taxon>Tracheophyta</taxon>
        <taxon>Spermatophyta</taxon>
        <taxon>Magnoliopsida</taxon>
        <taxon>eudicotyledons</taxon>
        <taxon>Gunneridae</taxon>
        <taxon>Pentapetalae</taxon>
        <taxon>rosids</taxon>
        <taxon>fabids</taxon>
        <taxon>Malpighiales</taxon>
        <taxon>Salicaceae</taxon>
        <taxon>Saliceae</taxon>
        <taxon>Salix</taxon>
    </lineage>
</organism>
<keyword evidence="3" id="KW-1185">Reference proteome</keyword>
<evidence type="ECO:0000313" key="2">
    <source>
        <dbReference type="EMBL" id="KAF9688020.1"/>
    </source>
</evidence>
<feature type="transmembrane region" description="Helical" evidence="1">
    <location>
        <begin position="7"/>
        <end position="27"/>
    </location>
</feature>
<reference evidence="2 3" key="1">
    <citation type="submission" date="2020-10" db="EMBL/GenBank/DDBJ databases">
        <title>Plant Genome Project.</title>
        <authorList>
            <person name="Zhang R.-G."/>
        </authorList>
    </citation>
    <scope>NUCLEOTIDE SEQUENCE [LARGE SCALE GENOMIC DNA]</scope>
    <source>
        <strain evidence="2">FAFU-HL-1</strain>
        <tissue evidence="2">Leaf</tissue>
    </source>
</reference>
<evidence type="ECO:0000256" key="1">
    <source>
        <dbReference type="SAM" id="Phobius"/>
    </source>
</evidence>
<name>A0A835THE2_9ROSI</name>
<keyword evidence="1" id="KW-1133">Transmembrane helix</keyword>
<dbReference type="Proteomes" id="UP000657918">
    <property type="component" value="Unassembled WGS sequence"/>
</dbReference>
<keyword evidence="1" id="KW-0812">Transmembrane</keyword>
<protein>
    <submittedName>
        <fullName evidence="2">Uncharacterized protein</fullName>
    </submittedName>
</protein>
<sequence>MEVNLRVSSFGCLCPFLVLIIFFEYLITPLNLWCEMVFYALTIKDKSLLLKRNEGEWGFFHELFFNCFNIPRDACMSLLETLCLSVLFFFQ</sequence>
<dbReference type="OrthoDB" id="2192830at2759"/>
<evidence type="ECO:0000313" key="3">
    <source>
        <dbReference type="Proteomes" id="UP000657918"/>
    </source>
</evidence>
<gene>
    <name evidence="2" type="ORF">SADUNF_Sadunf02G0153600</name>
</gene>
<comment type="caution">
    <text evidence="2">The sequence shown here is derived from an EMBL/GenBank/DDBJ whole genome shotgun (WGS) entry which is preliminary data.</text>
</comment>
<proteinExistence type="predicted"/>